<dbReference type="GO" id="GO:0051536">
    <property type="term" value="F:iron-sulfur cluster binding"/>
    <property type="evidence" value="ECO:0007669"/>
    <property type="project" value="UniProtKB-KW"/>
</dbReference>
<keyword evidence="1" id="KW-0479">Metal-binding</keyword>
<feature type="domain" description="AsmA" evidence="3">
    <location>
        <begin position="11"/>
        <end position="187"/>
    </location>
</feature>
<gene>
    <name evidence="4" type="ORF">C3Y92_01100</name>
</gene>
<dbReference type="Proteomes" id="UP000293296">
    <property type="component" value="Chromosome"/>
</dbReference>
<feature type="region of interest" description="Disordered" evidence="2">
    <location>
        <begin position="326"/>
        <end position="352"/>
    </location>
</feature>
<dbReference type="AlphaFoldDB" id="A0A4P6HXD2"/>
<keyword evidence="1" id="KW-0411">Iron-sulfur</keyword>
<proteinExistence type="predicted"/>
<reference evidence="4 5" key="1">
    <citation type="submission" date="2018-02" db="EMBL/GenBank/DDBJ databases">
        <title>Genome sequence of Desulfovibrio carbinolicus DSM 3852.</title>
        <authorList>
            <person name="Wilbanks E."/>
            <person name="Skennerton C.T."/>
            <person name="Orphan V.J."/>
        </authorList>
    </citation>
    <scope>NUCLEOTIDE SEQUENCE [LARGE SCALE GENOMIC DNA]</scope>
    <source>
        <strain evidence="4 5">DSM 3852</strain>
    </source>
</reference>
<dbReference type="OrthoDB" id="9766390at2"/>
<dbReference type="InterPro" id="IPR006311">
    <property type="entry name" value="TAT_signal"/>
</dbReference>
<dbReference type="RefSeq" id="WP_129348683.1">
    <property type="nucleotide sequence ID" value="NZ_CP026538.1"/>
</dbReference>
<dbReference type="PANTHER" id="PTHR30441">
    <property type="entry name" value="DUF748 DOMAIN-CONTAINING PROTEIN"/>
    <property type="match status" value="1"/>
</dbReference>
<dbReference type="PANTHER" id="PTHR30441:SF4">
    <property type="entry name" value="PROTEIN ASMA"/>
    <property type="match status" value="1"/>
</dbReference>
<evidence type="ECO:0000256" key="1">
    <source>
        <dbReference type="ARBA" id="ARBA00023014"/>
    </source>
</evidence>
<organism evidence="4 5">
    <name type="scientific">Solidesulfovibrio carbinolicus</name>
    <dbReference type="NCBI Taxonomy" id="296842"/>
    <lineage>
        <taxon>Bacteria</taxon>
        <taxon>Pseudomonadati</taxon>
        <taxon>Thermodesulfobacteriota</taxon>
        <taxon>Desulfovibrionia</taxon>
        <taxon>Desulfovibrionales</taxon>
        <taxon>Desulfovibrionaceae</taxon>
        <taxon>Solidesulfovibrio</taxon>
    </lineage>
</organism>
<accession>A0A4P6HXD2</accession>
<dbReference type="GO" id="GO:0005886">
    <property type="term" value="C:plasma membrane"/>
    <property type="evidence" value="ECO:0007669"/>
    <property type="project" value="TreeGrafter"/>
</dbReference>
<dbReference type="Pfam" id="PF05170">
    <property type="entry name" value="AsmA"/>
    <property type="match status" value="1"/>
</dbReference>
<feature type="compositionally biased region" description="Low complexity" evidence="2">
    <location>
        <begin position="331"/>
        <end position="352"/>
    </location>
</feature>
<sequence>MDNPVAPPAKRRLLKLAAALAGALLILALALPPLAKHIIGPERLREMAQKALTDALGRDTVLSGDVSITMTPWLGLSMGPVAVAQAPGFGDGPMFAARQVEMTIRMAPLLAKVISPGSVRARDVTVHLARAADGRTNWDDLAAPQDAQAGSGWTVVPQPRAVHLNNVAVRYDDAATGKVLSVTGARLRTGLGQPFDFAASFEAMGLVPGGELQCHLQGRASFDPGSGRLGLHGVRVETGLVIDAPLVPGGAVPTRVVSRLTLDYDAAAAALTLSDIDARADGARLTGMAGVSDLPGAPRLAGKLKLDADLLGGWRAILGLAKPGSPESLVAAPQEPQAPATSPAAPSAPADAALTAPLPNRLTADLALAGDKDGLHLTDLTARLPRGTAHGSARLIPGDRPALSGQIKAEDVDFDALGLGGGGGWPVPGPWIFGLDLDAQVACSRCVVGGLSLAEAAATLRGAPGLVRLGPATAVLPGGQVASLDARLSPTGGPDGGPGYDIQAALEPLGLVSRFSGRLDATGAAGSWTLSSPDAAAAAKALGLGSLPAGPVAARGQLTLLAEPSGKWQLSGLEAKAGGLVLRGQIGPAPGGGPGLGFDLAVDHLDLDRLAGLVGPAGQPNQSGQSGPAATLPRAKGKLRLEQVSGRGLDLKNAVLDLSLGEKGITAAVETAEAWGGRLSGSLERQTTGRLTGALQLAGAEAGKLFPKSGLTGPIAAKLGLEAAGGPKGRLGAVSAAVEAEAPRLALGRAGSRQTLAAPKISLTFKGVDGAEGIEGEANATLAAASFDGGPDGPNLRDPRAALAGPLALDREGRLREVFQGKFEASALARLSGGGELRLTLSGPVAAESGGGFSLGELSLGFAGASATARVWRKGGEAAPVQCSLETGTFSPRQVLPALGFSLPAEAPATLLTKASLAVAAAVDDKGVVVSKLAASLDETHLTGHGNFERFDPARGKWELTVDRLDLDAYSPHKPAAGPPPLAERRQKIDFKGLREAALDLKLHFGWLKKGNVTFDAGTASFNAKNGLFTFRQESPRFYAGRLFVEVRGDARDTALKTAIELKLEGIEIARFLRDWAEGDTLASGACTFVVAARTSGATEEELRGNLTGTGHLQITRGEIKVRDPDKLVDGKPQEERLPFEMFSSSWNAKGGVAHSDDFRIESPRMVVAGRGECDLRHETIDLNLIATLPSGSHVPATIIGPLDGPKVTIDRSRIIGDVVYRVLQGFFSIPGRAVTRILNLPGR</sequence>
<keyword evidence="5" id="KW-1185">Reference proteome</keyword>
<evidence type="ECO:0000313" key="5">
    <source>
        <dbReference type="Proteomes" id="UP000293296"/>
    </source>
</evidence>
<name>A0A4P6HXD2_9BACT</name>
<evidence type="ECO:0000313" key="4">
    <source>
        <dbReference type="EMBL" id="QAZ65909.1"/>
    </source>
</evidence>
<protein>
    <submittedName>
        <fullName evidence="4">Membrane biogenesis protein</fullName>
    </submittedName>
</protein>
<keyword evidence="1" id="KW-0408">Iron</keyword>
<dbReference type="InterPro" id="IPR052894">
    <property type="entry name" value="AsmA-related"/>
</dbReference>
<feature type="region of interest" description="Disordered" evidence="2">
    <location>
        <begin position="615"/>
        <end position="634"/>
    </location>
</feature>
<evidence type="ECO:0000259" key="3">
    <source>
        <dbReference type="Pfam" id="PF05170"/>
    </source>
</evidence>
<dbReference type="InterPro" id="IPR007844">
    <property type="entry name" value="AsmA"/>
</dbReference>
<dbReference type="PROSITE" id="PS51318">
    <property type="entry name" value="TAT"/>
    <property type="match status" value="1"/>
</dbReference>
<dbReference type="KEGG" id="dcb:C3Y92_01100"/>
<feature type="compositionally biased region" description="Polar residues" evidence="2">
    <location>
        <begin position="619"/>
        <end position="628"/>
    </location>
</feature>
<dbReference type="GO" id="GO:0090313">
    <property type="term" value="P:regulation of protein targeting to membrane"/>
    <property type="evidence" value="ECO:0007669"/>
    <property type="project" value="TreeGrafter"/>
</dbReference>
<evidence type="ECO:0000256" key="2">
    <source>
        <dbReference type="SAM" id="MobiDB-lite"/>
    </source>
</evidence>
<dbReference type="EMBL" id="CP026538">
    <property type="protein sequence ID" value="QAZ65909.1"/>
    <property type="molecule type" value="Genomic_DNA"/>
</dbReference>